<evidence type="ECO:0008006" key="5">
    <source>
        <dbReference type="Google" id="ProtNLM"/>
    </source>
</evidence>
<dbReference type="InterPro" id="IPR006917">
    <property type="entry name" value="SOUL_heme-bd"/>
</dbReference>
<reference evidence="3 4" key="1">
    <citation type="submission" date="2024-05" db="EMBL/GenBank/DDBJ databases">
        <title>Genome sequencing and assembly of Indian major carp, Cirrhinus mrigala (Hamilton, 1822).</title>
        <authorList>
            <person name="Mohindra V."/>
            <person name="Chowdhury L.M."/>
            <person name="Lal K."/>
            <person name="Jena J.K."/>
        </authorList>
    </citation>
    <scope>NUCLEOTIDE SEQUENCE [LARGE SCALE GENOMIC DNA]</scope>
    <source>
        <strain evidence="3">CM1030</strain>
        <tissue evidence="3">Blood</tissue>
    </source>
</reference>
<feature type="region of interest" description="Disordered" evidence="2">
    <location>
        <begin position="1"/>
        <end position="31"/>
    </location>
</feature>
<sequence>EADGMGEQQVSVSFFQSDADIPEPNDKTIRKTVKPGGTVYVRSFSGIASDKDAFENVQQLRNDLRTAGKQFVESRFDAAGYDAPWDLINRHNEDLQILKVMFLIPA</sequence>
<dbReference type="Gene3D" id="3.20.80.10">
    <property type="entry name" value="Regulatory factor, effector binding domain"/>
    <property type="match status" value="1"/>
</dbReference>
<dbReference type="SUPFAM" id="SSF55136">
    <property type="entry name" value="Probable bacterial effector-binding domain"/>
    <property type="match status" value="1"/>
</dbReference>
<evidence type="ECO:0000256" key="2">
    <source>
        <dbReference type="SAM" id="MobiDB-lite"/>
    </source>
</evidence>
<evidence type="ECO:0000256" key="1">
    <source>
        <dbReference type="ARBA" id="ARBA00009817"/>
    </source>
</evidence>
<name>A0ABD0PW41_CIRMR</name>
<dbReference type="InterPro" id="IPR011256">
    <property type="entry name" value="Reg_factor_effector_dom_sf"/>
</dbReference>
<comment type="similarity">
    <text evidence="1">Belongs to the HEBP family.</text>
</comment>
<gene>
    <name evidence="3" type="ORF">M9458_026895</name>
</gene>
<evidence type="ECO:0000313" key="4">
    <source>
        <dbReference type="Proteomes" id="UP001529510"/>
    </source>
</evidence>
<feature type="non-terminal residue" evidence="3">
    <location>
        <position position="1"/>
    </location>
</feature>
<evidence type="ECO:0000313" key="3">
    <source>
        <dbReference type="EMBL" id="KAL0178001.1"/>
    </source>
</evidence>
<dbReference type="PANTHER" id="PTHR11220">
    <property type="entry name" value="HEME-BINDING PROTEIN-RELATED"/>
    <property type="match status" value="1"/>
</dbReference>
<accession>A0ABD0PW41</accession>
<protein>
    <recommendedName>
        <fullName evidence="5">Heme-binding protein</fullName>
    </recommendedName>
</protein>
<dbReference type="Proteomes" id="UP001529510">
    <property type="component" value="Unassembled WGS sequence"/>
</dbReference>
<organism evidence="3 4">
    <name type="scientific">Cirrhinus mrigala</name>
    <name type="common">Mrigala</name>
    <dbReference type="NCBI Taxonomy" id="683832"/>
    <lineage>
        <taxon>Eukaryota</taxon>
        <taxon>Metazoa</taxon>
        <taxon>Chordata</taxon>
        <taxon>Craniata</taxon>
        <taxon>Vertebrata</taxon>
        <taxon>Euteleostomi</taxon>
        <taxon>Actinopterygii</taxon>
        <taxon>Neopterygii</taxon>
        <taxon>Teleostei</taxon>
        <taxon>Ostariophysi</taxon>
        <taxon>Cypriniformes</taxon>
        <taxon>Cyprinidae</taxon>
        <taxon>Labeoninae</taxon>
        <taxon>Labeonini</taxon>
        <taxon>Cirrhinus</taxon>
    </lineage>
</organism>
<dbReference type="EMBL" id="JAMKFB020000013">
    <property type="protein sequence ID" value="KAL0178001.1"/>
    <property type="molecule type" value="Genomic_DNA"/>
</dbReference>
<proteinExistence type="inferred from homology"/>
<dbReference type="AlphaFoldDB" id="A0ABD0PW41"/>
<keyword evidence="4" id="KW-1185">Reference proteome</keyword>
<dbReference type="Pfam" id="PF04832">
    <property type="entry name" value="SOUL"/>
    <property type="match status" value="1"/>
</dbReference>
<dbReference type="PANTHER" id="PTHR11220:SF69">
    <property type="entry name" value="HEME-BINDING PROTEIN 2"/>
    <property type="match status" value="1"/>
</dbReference>
<comment type="caution">
    <text evidence="3">The sequence shown here is derived from an EMBL/GenBank/DDBJ whole genome shotgun (WGS) entry which is preliminary data.</text>
</comment>